<dbReference type="EMBL" id="CM001880">
    <property type="protein sequence ID" value="EOX99196.1"/>
    <property type="molecule type" value="Genomic_DNA"/>
</dbReference>
<dbReference type="InParanoid" id="A0A061E4F4"/>
<dbReference type="Proteomes" id="UP000026915">
    <property type="component" value="Chromosome 2"/>
</dbReference>
<dbReference type="GO" id="GO:0005506">
    <property type="term" value="F:iron ion binding"/>
    <property type="evidence" value="ECO:0007669"/>
    <property type="project" value="InterPro"/>
</dbReference>
<dbReference type="GO" id="GO:0004497">
    <property type="term" value="F:monooxygenase activity"/>
    <property type="evidence" value="ECO:0007669"/>
    <property type="project" value="UniProtKB-KW"/>
</dbReference>
<evidence type="ECO:0000256" key="9">
    <source>
        <dbReference type="ARBA" id="ARBA00023033"/>
    </source>
</evidence>
<comment type="subcellular location">
    <subcellularLocation>
        <location evidence="1">Membrane</location>
        <topology evidence="1">Single-pass membrane protein</topology>
    </subcellularLocation>
</comment>
<dbReference type="eggNOG" id="KOG0156">
    <property type="taxonomic scope" value="Eukaryota"/>
</dbReference>
<keyword evidence="8" id="KW-0408">Iron</keyword>
<keyword evidence="5" id="KW-0479">Metal-binding</keyword>
<evidence type="ECO:0000313" key="12">
    <source>
        <dbReference type="Proteomes" id="UP000026915"/>
    </source>
</evidence>
<reference evidence="11 12" key="1">
    <citation type="journal article" date="2013" name="Genome Biol.">
        <title>The genome sequence of the most widely cultivated cacao type and its use to identify candidate genes regulating pod color.</title>
        <authorList>
            <person name="Motamayor J.C."/>
            <person name="Mockaitis K."/>
            <person name="Schmutz J."/>
            <person name="Haiminen N."/>
            <person name="Iii D.L."/>
            <person name="Cornejo O."/>
            <person name="Findley S.D."/>
            <person name="Zheng P."/>
            <person name="Utro F."/>
            <person name="Royaert S."/>
            <person name="Saski C."/>
            <person name="Jenkins J."/>
            <person name="Podicheti R."/>
            <person name="Zhao M."/>
            <person name="Scheffler B.E."/>
            <person name="Stack J.C."/>
            <person name="Feltus F.A."/>
            <person name="Mustiga G.M."/>
            <person name="Amores F."/>
            <person name="Phillips W."/>
            <person name="Marelli J.P."/>
            <person name="May G.D."/>
            <person name="Shapiro H."/>
            <person name="Ma J."/>
            <person name="Bustamante C.D."/>
            <person name="Schnell R.J."/>
            <person name="Main D."/>
            <person name="Gilbert D."/>
            <person name="Parida L."/>
            <person name="Kuhn D.N."/>
        </authorList>
    </citation>
    <scope>NUCLEOTIDE SEQUENCE [LARGE SCALE GENOMIC DNA]</scope>
    <source>
        <strain evidence="12">cv. Matina 1-6</strain>
    </source>
</reference>
<keyword evidence="7" id="KW-0560">Oxidoreductase</keyword>
<evidence type="ECO:0000256" key="8">
    <source>
        <dbReference type="ARBA" id="ARBA00023004"/>
    </source>
</evidence>
<dbReference type="Gene3D" id="1.10.630.10">
    <property type="entry name" value="Cytochrome P450"/>
    <property type="match status" value="1"/>
</dbReference>
<dbReference type="OMA" id="IFNWING"/>
<evidence type="ECO:0000256" key="10">
    <source>
        <dbReference type="ARBA" id="ARBA00023136"/>
    </source>
</evidence>
<proteinExistence type="inferred from homology"/>
<gene>
    <name evidence="11" type="ORF">TCM_007791</name>
</gene>
<evidence type="ECO:0000256" key="7">
    <source>
        <dbReference type="ARBA" id="ARBA00023002"/>
    </source>
</evidence>
<accession>A0A061E4F4</accession>
<evidence type="ECO:0000256" key="3">
    <source>
        <dbReference type="ARBA" id="ARBA00022617"/>
    </source>
</evidence>
<evidence type="ECO:0000256" key="5">
    <source>
        <dbReference type="ARBA" id="ARBA00022723"/>
    </source>
</evidence>
<dbReference type="AlphaFoldDB" id="A0A061E4F4"/>
<dbReference type="HOGENOM" id="CLU_2326800_0_0_1"/>
<keyword evidence="12" id="KW-1185">Reference proteome</keyword>
<evidence type="ECO:0000256" key="1">
    <source>
        <dbReference type="ARBA" id="ARBA00004167"/>
    </source>
</evidence>
<keyword evidence="4" id="KW-0812">Transmembrane</keyword>
<evidence type="ECO:0000313" key="11">
    <source>
        <dbReference type="EMBL" id="EOX99196.1"/>
    </source>
</evidence>
<sequence>MVAGKRHYGEDVADEEEARQVIELIAEVFEYSGATNAGDFVPIFNWINGNYEKKVKWLAKTMDGLLQRMIDESRSKQEGNTMIDHLLPLQKSQLNTTLIR</sequence>
<dbReference type="InterPro" id="IPR036396">
    <property type="entry name" value="Cyt_P450_sf"/>
</dbReference>
<evidence type="ECO:0000256" key="4">
    <source>
        <dbReference type="ARBA" id="ARBA00022692"/>
    </source>
</evidence>
<name>A0A061E4F4_THECC</name>
<protein>
    <submittedName>
        <fullName evidence="11">Cytochrome P450, putative</fullName>
    </submittedName>
</protein>
<dbReference type="PANTHER" id="PTHR47947:SF62">
    <property type="entry name" value="CYTOCHROME P450, FAMILY 81, SUBFAMILY D, POLYPEPTIDE 5"/>
    <property type="match status" value="1"/>
</dbReference>
<organism evidence="11 12">
    <name type="scientific">Theobroma cacao</name>
    <name type="common">Cacao</name>
    <name type="synonym">Cocoa</name>
    <dbReference type="NCBI Taxonomy" id="3641"/>
    <lineage>
        <taxon>Eukaryota</taxon>
        <taxon>Viridiplantae</taxon>
        <taxon>Streptophyta</taxon>
        <taxon>Embryophyta</taxon>
        <taxon>Tracheophyta</taxon>
        <taxon>Spermatophyta</taxon>
        <taxon>Magnoliopsida</taxon>
        <taxon>eudicotyledons</taxon>
        <taxon>Gunneridae</taxon>
        <taxon>Pentapetalae</taxon>
        <taxon>rosids</taxon>
        <taxon>malvids</taxon>
        <taxon>Malvales</taxon>
        <taxon>Malvaceae</taxon>
        <taxon>Byttnerioideae</taxon>
        <taxon>Theobroma</taxon>
    </lineage>
</organism>
<keyword evidence="6" id="KW-1133">Transmembrane helix</keyword>
<dbReference type="InterPro" id="IPR050651">
    <property type="entry name" value="Plant_Cytochrome_P450_Monoox"/>
</dbReference>
<dbReference type="GO" id="GO:0020037">
    <property type="term" value="F:heme binding"/>
    <property type="evidence" value="ECO:0007669"/>
    <property type="project" value="InterPro"/>
</dbReference>
<dbReference type="PANTHER" id="PTHR47947">
    <property type="entry name" value="CYTOCHROME P450 82C3-RELATED"/>
    <property type="match status" value="1"/>
</dbReference>
<comment type="similarity">
    <text evidence="2">Belongs to the cytochrome P450 family.</text>
</comment>
<evidence type="ECO:0000256" key="6">
    <source>
        <dbReference type="ARBA" id="ARBA00022989"/>
    </source>
</evidence>
<evidence type="ECO:0000256" key="2">
    <source>
        <dbReference type="ARBA" id="ARBA00010617"/>
    </source>
</evidence>
<dbReference type="GO" id="GO:0016020">
    <property type="term" value="C:membrane"/>
    <property type="evidence" value="ECO:0007669"/>
    <property type="project" value="UniProtKB-SubCell"/>
</dbReference>
<dbReference type="GO" id="GO:0016705">
    <property type="term" value="F:oxidoreductase activity, acting on paired donors, with incorporation or reduction of molecular oxygen"/>
    <property type="evidence" value="ECO:0007669"/>
    <property type="project" value="InterPro"/>
</dbReference>
<keyword evidence="3" id="KW-0349">Heme</keyword>
<dbReference type="SUPFAM" id="SSF48264">
    <property type="entry name" value="Cytochrome P450"/>
    <property type="match status" value="1"/>
</dbReference>
<keyword evidence="9" id="KW-0503">Monooxygenase</keyword>
<dbReference type="STRING" id="3641.A0A061E4F4"/>
<dbReference type="Gramene" id="EOX99196">
    <property type="protein sequence ID" value="EOX99196"/>
    <property type="gene ID" value="TCM_007791"/>
</dbReference>
<keyword evidence="10" id="KW-0472">Membrane</keyword>